<dbReference type="InterPro" id="IPR014729">
    <property type="entry name" value="Rossmann-like_a/b/a_fold"/>
</dbReference>
<gene>
    <name evidence="8" type="primary">ribL</name>
    <name evidence="10" type="ORF">A3L11_01085</name>
</gene>
<comment type="function">
    <text evidence="8">Catalyzes the transfer of the AMP portion of ATP to flavin mononucleotide (FMN) to produce flavin adenine dinucleotide (FAD) coenzyme.</text>
</comment>
<dbReference type="HAMAP" id="MF_02115">
    <property type="entry name" value="FAD_synth_arch"/>
    <property type="match status" value="1"/>
</dbReference>
<dbReference type="PANTHER" id="PTHR43793:SF1">
    <property type="entry name" value="FAD SYNTHASE"/>
    <property type="match status" value="1"/>
</dbReference>
<evidence type="ECO:0000259" key="9">
    <source>
        <dbReference type="Pfam" id="PF01467"/>
    </source>
</evidence>
<feature type="binding site" evidence="8">
    <location>
        <begin position="25"/>
        <end position="28"/>
    </location>
    <ligand>
        <name>ATP</name>
        <dbReference type="ChEBI" id="CHEBI:30616"/>
    </ligand>
</feature>
<accession>A0A2Z2MHQ4</accession>
<dbReference type="KEGG" id="tsl:A3L11_01085"/>
<dbReference type="GO" id="GO:0003919">
    <property type="term" value="F:FMN adenylyltransferase activity"/>
    <property type="evidence" value="ECO:0007669"/>
    <property type="project" value="UniProtKB-UniRule"/>
</dbReference>
<dbReference type="Proteomes" id="UP000250125">
    <property type="component" value="Chromosome"/>
</dbReference>
<keyword evidence="1 8" id="KW-0285">Flavoprotein</keyword>
<evidence type="ECO:0000256" key="8">
    <source>
        <dbReference type="HAMAP-Rule" id="MF_02115"/>
    </source>
</evidence>
<sequence length="154" mass="17737">MRGNEGKVKKKKIRVLTGGVFDLLHVGHIHFLRQAKELGDELIVIVAHDDTVRMQKRREPVNSAEDRAEILRALEMVDEVYIGTPGTIDYELVKRIDPDIVAVGPDQTFNCERLKEELRKHGIEAEVIRIPYLYKSDRAKTSKIIQRIVETYCE</sequence>
<keyword evidence="4 8" id="KW-0548">Nucleotidyltransferase</keyword>
<organism evidence="10 11">
    <name type="scientific">Thermococcus siculi</name>
    <dbReference type="NCBI Taxonomy" id="72803"/>
    <lineage>
        <taxon>Archaea</taxon>
        <taxon>Methanobacteriati</taxon>
        <taxon>Methanobacteriota</taxon>
        <taxon>Thermococci</taxon>
        <taxon>Thermococcales</taxon>
        <taxon>Thermococcaceae</taxon>
        <taxon>Thermococcus</taxon>
    </lineage>
</organism>
<evidence type="ECO:0000256" key="3">
    <source>
        <dbReference type="ARBA" id="ARBA00022679"/>
    </source>
</evidence>
<keyword evidence="3 8" id="KW-0808">Transferase</keyword>
<dbReference type="EMBL" id="CP015103">
    <property type="protein sequence ID" value="ASJ07889.1"/>
    <property type="molecule type" value="Genomic_DNA"/>
</dbReference>
<dbReference type="Pfam" id="PF01467">
    <property type="entry name" value="CTP_transf_like"/>
    <property type="match status" value="1"/>
</dbReference>
<dbReference type="AlphaFoldDB" id="A0A2Z2MHQ4"/>
<dbReference type="GeneID" id="33316790"/>
<dbReference type="InterPro" id="IPR050385">
    <property type="entry name" value="Archaeal_FAD_synthase"/>
</dbReference>
<dbReference type="SUPFAM" id="SSF52374">
    <property type="entry name" value="Nucleotidylyl transferase"/>
    <property type="match status" value="1"/>
</dbReference>
<evidence type="ECO:0000256" key="5">
    <source>
        <dbReference type="ARBA" id="ARBA00022741"/>
    </source>
</evidence>
<keyword evidence="2 8" id="KW-0288">FMN</keyword>
<dbReference type="RefSeq" id="WP_088855135.1">
    <property type="nucleotide sequence ID" value="NZ_CP015103.1"/>
</dbReference>
<dbReference type="NCBIfam" id="TIGR00125">
    <property type="entry name" value="cyt_tran_rel"/>
    <property type="match status" value="1"/>
</dbReference>
<dbReference type="OrthoDB" id="1912at2157"/>
<keyword evidence="7 8" id="KW-0067">ATP-binding</keyword>
<protein>
    <recommendedName>
        <fullName evidence="8">FAD synthase</fullName>
        <ecNumber evidence="8">2.7.7.2</ecNumber>
    </recommendedName>
    <alternativeName>
        <fullName evidence="8">FMN adenylyltransferase</fullName>
    </alternativeName>
    <alternativeName>
        <fullName evidence="8">Flavin adenine dinucleotide synthase</fullName>
    </alternativeName>
</protein>
<feature type="domain" description="Cytidyltransferase-like" evidence="9">
    <location>
        <begin position="16"/>
        <end position="147"/>
    </location>
</feature>
<keyword evidence="6 8" id="KW-0274">FAD</keyword>
<comment type="cofactor">
    <cofactor evidence="8">
        <name>a divalent metal cation</name>
        <dbReference type="ChEBI" id="CHEBI:60240"/>
    </cofactor>
</comment>
<dbReference type="EC" id="2.7.7.2" evidence="8"/>
<comment type="caution">
    <text evidence="8">Lacks conserved residue(s) required for the propagation of feature annotation.</text>
</comment>
<feature type="binding site" evidence="8">
    <location>
        <position position="106"/>
    </location>
    <ligand>
        <name>ATP</name>
        <dbReference type="ChEBI" id="CHEBI:30616"/>
    </ligand>
</feature>
<dbReference type="GO" id="GO:0046444">
    <property type="term" value="P:FMN metabolic process"/>
    <property type="evidence" value="ECO:0007669"/>
    <property type="project" value="UniProtKB-UniRule"/>
</dbReference>
<evidence type="ECO:0000313" key="11">
    <source>
        <dbReference type="Proteomes" id="UP000250125"/>
    </source>
</evidence>
<name>A0A2Z2MHQ4_9EURY</name>
<keyword evidence="11" id="KW-1185">Reference proteome</keyword>
<dbReference type="InterPro" id="IPR004821">
    <property type="entry name" value="Cyt_trans-like"/>
</dbReference>
<comment type="similarity">
    <text evidence="8">Belongs to the archaeal FAD synthase family.</text>
</comment>
<evidence type="ECO:0000256" key="6">
    <source>
        <dbReference type="ARBA" id="ARBA00022827"/>
    </source>
</evidence>
<dbReference type="PANTHER" id="PTHR43793">
    <property type="entry name" value="FAD SYNTHASE"/>
    <property type="match status" value="1"/>
</dbReference>
<evidence type="ECO:0000256" key="1">
    <source>
        <dbReference type="ARBA" id="ARBA00022630"/>
    </source>
</evidence>
<evidence type="ECO:0000256" key="2">
    <source>
        <dbReference type="ARBA" id="ARBA00022643"/>
    </source>
</evidence>
<comment type="pathway">
    <text evidence="8">Cofactor biosynthesis; FAD biosynthesis; FAD from FMN: step 1/1.</text>
</comment>
<keyword evidence="5 8" id="KW-0547">Nucleotide-binding</keyword>
<feature type="binding site" evidence="8">
    <location>
        <begin position="20"/>
        <end position="21"/>
    </location>
    <ligand>
        <name>ATP</name>
        <dbReference type="ChEBI" id="CHEBI:30616"/>
    </ligand>
</feature>
<dbReference type="UniPathway" id="UPA00277">
    <property type="reaction ID" value="UER00407"/>
</dbReference>
<comment type="catalytic activity">
    <reaction evidence="8">
        <text>FMN + ATP + H(+) = FAD + diphosphate</text>
        <dbReference type="Rhea" id="RHEA:17237"/>
        <dbReference type="ChEBI" id="CHEBI:15378"/>
        <dbReference type="ChEBI" id="CHEBI:30616"/>
        <dbReference type="ChEBI" id="CHEBI:33019"/>
        <dbReference type="ChEBI" id="CHEBI:57692"/>
        <dbReference type="ChEBI" id="CHEBI:58210"/>
        <dbReference type="EC" id="2.7.7.2"/>
    </reaction>
</comment>
<reference evidence="10 11" key="1">
    <citation type="submission" date="2016-04" db="EMBL/GenBank/DDBJ databases">
        <title>Complete genome sequence of Thermococcus siculi type strain RG-20.</title>
        <authorList>
            <person name="Oger P.M."/>
        </authorList>
    </citation>
    <scope>NUCLEOTIDE SEQUENCE [LARGE SCALE GENOMIC DNA]</scope>
    <source>
        <strain evidence="10 11">RG-20</strain>
    </source>
</reference>
<evidence type="ECO:0000256" key="4">
    <source>
        <dbReference type="ARBA" id="ARBA00022695"/>
    </source>
</evidence>
<proteinExistence type="inferred from homology"/>
<dbReference type="InterPro" id="IPR024902">
    <property type="entry name" value="FAD_synth_RibL"/>
</dbReference>
<dbReference type="GO" id="GO:0005524">
    <property type="term" value="F:ATP binding"/>
    <property type="evidence" value="ECO:0007669"/>
    <property type="project" value="UniProtKB-UniRule"/>
</dbReference>
<evidence type="ECO:0000256" key="7">
    <source>
        <dbReference type="ARBA" id="ARBA00022840"/>
    </source>
</evidence>
<dbReference type="Gene3D" id="3.40.50.620">
    <property type="entry name" value="HUPs"/>
    <property type="match status" value="1"/>
</dbReference>
<evidence type="ECO:0000313" key="10">
    <source>
        <dbReference type="EMBL" id="ASJ07889.1"/>
    </source>
</evidence>
<comment type="subunit">
    <text evidence="8">Homodimer.</text>
</comment>
<dbReference type="GO" id="GO:0006747">
    <property type="term" value="P:FAD biosynthetic process"/>
    <property type="evidence" value="ECO:0007669"/>
    <property type="project" value="UniProtKB-UniRule"/>
</dbReference>